<protein>
    <submittedName>
        <fullName evidence="1">Uncharacterized protein</fullName>
    </submittedName>
</protein>
<evidence type="ECO:0000313" key="1">
    <source>
        <dbReference type="EMBL" id="THV07422.1"/>
    </source>
</evidence>
<dbReference type="EMBL" id="ML179038">
    <property type="protein sequence ID" value="THV07422.1"/>
    <property type="molecule type" value="Genomic_DNA"/>
</dbReference>
<dbReference type="Proteomes" id="UP000297245">
    <property type="component" value="Unassembled WGS sequence"/>
</dbReference>
<gene>
    <name evidence="1" type="ORF">K435DRAFT_772740</name>
</gene>
<evidence type="ECO:0000313" key="2">
    <source>
        <dbReference type="Proteomes" id="UP000297245"/>
    </source>
</evidence>
<dbReference type="AlphaFoldDB" id="A0A4S8MWC7"/>
<sequence>MSESLAAKLDRYFILADNQYAELRKDTSASELRSYNSQINQIVNSPADISSDTILEDIRKAEAICKKIDVSSAQERIDIISAAFTIINGIVSSDLPKHPDSVQEEVRKHYQDSKSNLVRLVTGDNEIGEEISEEFISSFTEDPKSYIGKPFILNPDSETFGNDEALQYKIEKVQTDGNDVVVFLRFEELPDVIELPLDEAVLTLRDSWFA</sequence>
<keyword evidence="2" id="KW-1185">Reference proteome</keyword>
<dbReference type="OrthoDB" id="10354268at2759"/>
<name>A0A4S8MWC7_DENBC</name>
<reference evidence="1 2" key="1">
    <citation type="journal article" date="2019" name="Nat. Ecol. Evol.">
        <title>Megaphylogeny resolves global patterns of mushroom evolution.</title>
        <authorList>
            <person name="Varga T."/>
            <person name="Krizsan K."/>
            <person name="Foldi C."/>
            <person name="Dima B."/>
            <person name="Sanchez-Garcia M."/>
            <person name="Sanchez-Ramirez S."/>
            <person name="Szollosi G.J."/>
            <person name="Szarkandi J.G."/>
            <person name="Papp V."/>
            <person name="Albert L."/>
            <person name="Andreopoulos W."/>
            <person name="Angelini C."/>
            <person name="Antonin V."/>
            <person name="Barry K.W."/>
            <person name="Bougher N.L."/>
            <person name="Buchanan P."/>
            <person name="Buyck B."/>
            <person name="Bense V."/>
            <person name="Catcheside P."/>
            <person name="Chovatia M."/>
            <person name="Cooper J."/>
            <person name="Damon W."/>
            <person name="Desjardin D."/>
            <person name="Finy P."/>
            <person name="Geml J."/>
            <person name="Haridas S."/>
            <person name="Hughes K."/>
            <person name="Justo A."/>
            <person name="Karasinski D."/>
            <person name="Kautmanova I."/>
            <person name="Kiss B."/>
            <person name="Kocsube S."/>
            <person name="Kotiranta H."/>
            <person name="LaButti K.M."/>
            <person name="Lechner B.E."/>
            <person name="Liimatainen K."/>
            <person name="Lipzen A."/>
            <person name="Lukacs Z."/>
            <person name="Mihaltcheva S."/>
            <person name="Morgado L.N."/>
            <person name="Niskanen T."/>
            <person name="Noordeloos M.E."/>
            <person name="Ohm R.A."/>
            <person name="Ortiz-Santana B."/>
            <person name="Ovrebo C."/>
            <person name="Racz N."/>
            <person name="Riley R."/>
            <person name="Savchenko A."/>
            <person name="Shiryaev A."/>
            <person name="Soop K."/>
            <person name="Spirin V."/>
            <person name="Szebenyi C."/>
            <person name="Tomsovsky M."/>
            <person name="Tulloss R.E."/>
            <person name="Uehling J."/>
            <person name="Grigoriev I.V."/>
            <person name="Vagvolgyi C."/>
            <person name="Papp T."/>
            <person name="Martin F.M."/>
            <person name="Miettinen O."/>
            <person name="Hibbett D.S."/>
            <person name="Nagy L.G."/>
        </authorList>
    </citation>
    <scope>NUCLEOTIDE SEQUENCE [LARGE SCALE GENOMIC DNA]</scope>
    <source>
        <strain evidence="1 2">CBS 962.96</strain>
    </source>
</reference>
<organism evidence="1 2">
    <name type="scientific">Dendrothele bispora (strain CBS 962.96)</name>
    <dbReference type="NCBI Taxonomy" id="1314807"/>
    <lineage>
        <taxon>Eukaryota</taxon>
        <taxon>Fungi</taxon>
        <taxon>Dikarya</taxon>
        <taxon>Basidiomycota</taxon>
        <taxon>Agaricomycotina</taxon>
        <taxon>Agaricomycetes</taxon>
        <taxon>Agaricomycetidae</taxon>
        <taxon>Agaricales</taxon>
        <taxon>Agaricales incertae sedis</taxon>
        <taxon>Dendrothele</taxon>
    </lineage>
</organism>
<proteinExistence type="predicted"/>
<accession>A0A4S8MWC7</accession>